<feature type="transmembrane region" description="Helical" evidence="6">
    <location>
        <begin position="16"/>
        <end position="35"/>
    </location>
</feature>
<dbReference type="OrthoDB" id="10266980at2759"/>
<evidence type="ECO:0000256" key="3">
    <source>
        <dbReference type="ARBA" id="ARBA00022989"/>
    </source>
</evidence>
<sequence length="243" mass="27225">MLVDDERRAMGWQERVWGYTGACGMVQGLATGYFLWDLIVTSRNLDVFGLGTLAHAVSALAVYALGFRPFVNFYACNFILWELSTPFLNIHWFLDKLGMTGSAMQLYNGILLITTFFSCRLVYGTYQSYLVFKDVWSAVGTHPDLSQLEAQEAGDIMRFAVEGSTVPLWLAVVYLASNTTLNSLNCYWFYKMIQALSKRFQTTETGLPEEKARGKSSGFITALEPRKRNAVALGPSTELDVVI</sequence>
<evidence type="ECO:0000256" key="1">
    <source>
        <dbReference type="ARBA" id="ARBA00004141"/>
    </source>
</evidence>
<name>A0A9P1H0E8_9PEZI</name>
<evidence type="ECO:0000313" key="8">
    <source>
        <dbReference type="EMBL" id="CAI4213667.1"/>
    </source>
</evidence>
<dbReference type="InterPro" id="IPR050846">
    <property type="entry name" value="TLCD"/>
</dbReference>
<dbReference type="Proteomes" id="UP000838763">
    <property type="component" value="Unassembled WGS sequence"/>
</dbReference>
<protein>
    <recommendedName>
        <fullName evidence="7">TLC domain-containing protein</fullName>
    </recommendedName>
</protein>
<feature type="domain" description="TLC" evidence="7">
    <location>
        <begin position="1"/>
        <end position="201"/>
    </location>
</feature>
<organism evidence="8 9">
    <name type="scientific">Parascedosporium putredinis</name>
    <dbReference type="NCBI Taxonomy" id="1442378"/>
    <lineage>
        <taxon>Eukaryota</taxon>
        <taxon>Fungi</taxon>
        <taxon>Dikarya</taxon>
        <taxon>Ascomycota</taxon>
        <taxon>Pezizomycotina</taxon>
        <taxon>Sordariomycetes</taxon>
        <taxon>Hypocreomycetidae</taxon>
        <taxon>Microascales</taxon>
        <taxon>Microascaceae</taxon>
        <taxon>Parascedosporium</taxon>
    </lineage>
</organism>
<comment type="caution">
    <text evidence="8">The sequence shown here is derived from an EMBL/GenBank/DDBJ whole genome shotgun (WGS) entry which is preliminary data.</text>
</comment>
<dbReference type="GO" id="GO:0005783">
    <property type="term" value="C:endoplasmic reticulum"/>
    <property type="evidence" value="ECO:0007669"/>
    <property type="project" value="TreeGrafter"/>
</dbReference>
<gene>
    <name evidence="8" type="ORF">PPNO1_LOCUS3411</name>
</gene>
<keyword evidence="3 6" id="KW-1133">Transmembrane helix</keyword>
<reference evidence="8" key="1">
    <citation type="submission" date="2022-11" db="EMBL/GenBank/DDBJ databases">
        <authorList>
            <person name="Scott C."/>
            <person name="Bruce N."/>
        </authorList>
    </citation>
    <scope>NUCLEOTIDE SEQUENCE</scope>
</reference>
<keyword evidence="9" id="KW-1185">Reference proteome</keyword>
<evidence type="ECO:0000256" key="6">
    <source>
        <dbReference type="SAM" id="Phobius"/>
    </source>
</evidence>
<keyword evidence="4 5" id="KW-0472">Membrane</keyword>
<accession>A0A9P1H0E8</accession>
<dbReference type="Pfam" id="PF03798">
    <property type="entry name" value="TRAM_LAG1_CLN8"/>
    <property type="match status" value="1"/>
</dbReference>
<dbReference type="AlphaFoldDB" id="A0A9P1H0E8"/>
<keyword evidence="2 5" id="KW-0812">Transmembrane</keyword>
<proteinExistence type="predicted"/>
<dbReference type="InterPro" id="IPR006634">
    <property type="entry name" value="TLC-dom"/>
</dbReference>
<feature type="transmembrane region" description="Helical" evidence="6">
    <location>
        <begin position="47"/>
        <end position="65"/>
    </location>
</feature>
<dbReference type="EMBL" id="CALLCH030000009">
    <property type="protein sequence ID" value="CAI4213667.1"/>
    <property type="molecule type" value="Genomic_DNA"/>
</dbReference>
<dbReference type="PANTHER" id="PTHR13439:SF0">
    <property type="entry name" value="TOPOISOMERASE I DAMAGE AFFECTED PROTEIN 4"/>
    <property type="match status" value="1"/>
</dbReference>
<dbReference type="SMART" id="SM00724">
    <property type="entry name" value="TLC"/>
    <property type="match status" value="1"/>
</dbReference>
<evidence type="ECO:0000259" key="7">
    <source>
        <dbReference type="PROSITE" id="PS50922"/>
    </source>
</evidence>
<evidence type="ECO:0000256" key="2">
    <source>
        <dbReference type="ARBA" id="ARBA00022692"/>
    </source>
</evidence>
<comment type="subcellular location">
    <subcellularLocation>
        <location evidence="1">Membrane</location>
        <topology evidence="1">Multi-pass membrane protein</topology>
    </subcellularLocation>
</comment>
<dbReference type="PROSITE" id="PS50922">
    <property type="entry name" value="TLC"/>
    <property type="match status" value="1"/>
</dbReference>
<feature type="transmembrane region" description="Helical" evidence="6">
    <location>
        <begin position="168"/>
        <end position="190"/>
    </location>
</feature>
<dbReference type="PANTHER" id="PTHR13439">
    <property type="entry name" value="CT120 PROTEIN"/>
    <property type="match status" value="1"/>
</dbReference>
<evidence type="ECO:0000256" key="4">
    <source>
        <dbReference type="ARBA" id="ARBA00023136"/>
    </source>
</evidence>
<evidence type="ECO:0000313" key="9">
    <source>
        <dbReference type="Proteomes" id="UP000838763"/>
    </source>
</evidence>
<dbReference type="GO" id="GO:0016020">
    <property type="term" value="C:membrane"/>
    <property type="evidence" value="ECO:0007669"/>
    <property type="project" value="UniProtKB-SubCell"/>
</dbReference>
<feature type="transmembrane region" description="Helical" evidence="6">
    <location>
        <begin position="106"/>
        <end position="126"/>
    </location>
</feature>
<evidence type="ECO:0000256" key="5">
    <source>
        <dbReference type="PROSITE-ProRule" id="PRU00205"/>
    </source>
</evidence>
<dbReference type="GO" id="GO:0055088">
    <property type="term" value="P:lipid homeostasis"/>
    <property type="evidence" value="ECO:0007669"/>
    <property type="project" value="TreeGrafter"/>
</dbReference>